<accession>A0A8T0SX52</accession>
<evidence type="ECO:0000313" key="3">
    <source>
        <dbReference type="Proteomes" id="UP000823388"/>
    </source>
</evidence>
<dbReference type="AlphaFoldDB" id="A0A8T0SX52"/>
<evidence type="ECO:0000256" key="1">
    <source>
        <dbReference type="SAM" id="MobiDB-lite"/>
    </source>
</evidence>
<protein>
    <submittedName>
        <fullName evidence="2">Uncharacterized protein</fullName>
    </submittedName>
</protein>
<sequence>MAGRRWGRTVRARLLPASGVERRTRAGDAAGSAAVEQAARAWPARQGATAPGRPRTASAGDACLQPGRSDEQRRQANGACLQPGCGRRAAACEPRLPPRRPWARSGDRTRHLVAWPPRIACSGKNRDGACVMEICCFDVLGWSTRKMALLVVLAMEKSEGVRASGLCYCSYLAS</sequence>
<dbReference type="Proteomes" id="UP000823388">
    <property type="component" value="Chromosome 5K"/>
</dbReference>
<reference evidence="2 3" key="1">
    <citation type="submission" date="2020-05" db="EMBL/GenBank/DDBJ databases">
        <title>WGS assembly of Panicum virgatum.</title>
        <authorList>
            <person name="Lovell J.T."/>
            <person name="Jenkins J."/>
            <person name="Shu S."/>
            <person name="Juenger T.E."/>
            <person name="Schmutz J."/>
        </authorList>
    </citation>
    <scope>NUCLEOTIDE SEQUENCE [LARGE SCALE GENOMIC DNA]</scope>
    <source>
        <strain evidence="3">cv. AP13</strain>
    </source>
</reference>
<organism evidence="2 3">
    <name type="scientific">Panicum virgatum</name>
    <name type="common">Blackwell switchgrass</name>
    <dbReference type="NCBI Taxonomy" id="38727"/>
    <lineage>
        <taxon>Eukaryota</taxon>
        <taxon>Viridiplantae</taxon>
        <taxon>Streptophyta</taxon>
        <taxon>Embryophyta</taxon>
        <taxon>Tracheophyta</taxon>
        <taxon>Spermatophyta</taxon>
        <taxon>Magnoliopsida</taxon>
        <taxon>Liliopsida</taxon>
        <taxon>Poales</taxon>
        <taxon>Poaceae</taxon>
        <taxon>PACMAD clade</taxon>
        <taxon>Panicoideae</taxon>
        <taxon>Panicodae</taxon>
        <taxon>Paniceae</taxon>
        <taxon>Panicinae</taxon>
        <taxon>Panicum</taxon>
        <taxon>Panicum sect. Hiantes</taxon>
    </lineage>
</organism>
<proteinExistence type="predicted"/>
<dbReference type="EMBL" id="CM029045">
    <property type="protein sequence ID" value="KAG2603291.1"/>
    <property type="molecule type" value="Genomic_DNA"/>
</dbReference>
<comment type="caution">
    <text evidence="2">The sequence shown here is derived from an EMBL/GenBank/DDBJ whole genome shotgun (WGS) entry which is preliminary data.</text>
</comment>
<feature type="region of interest" description="Disordered" evidence="1">
    <location>
        <begin position="39"/>
        <end position="71"/>
    </location>
</feature>
<evidence type="ECO:0000313" key="2">
    <source>
        <dbReference type="EMBL" id="KAG2603291.1"/>
    </source>
</evidence>
<name>A0A8T0SX52_PANVG</name>
<gene>
    <name evidence="2" type="ORF">PVAP13_5KG760900</name>
</gene>
<keyword evidence="3" id="KW-1185">Reference proteome</keyword>